<dbReference type="Proteomes" id="UP000032141">
    <property type="component" value="Chromosome C8"/>
</dbReference>
<dbReference type="STRING" id="109376.A0A0D3DU53"/>
<evidence type="ECO:0000313" key="4">
    <source>
        <dbReference type="Proteomes" id="UP000032141"/>
    </source>
</evidence>
<dbReference type="Pfam" id="PF03195">
    <property type="entry name" value="LOB"/>
    <property type="match status" value="1"/>
</dbReference>
<dbReference type="GO" id="GO:0005634">
    <property type="term" value="C:nucleus"/>
    <property type="evidence" value="ECO:0007669"/>
    <property type="project" value="EnsemblPlants"/>
</dbReference>
<accession>A0A0D3DU53</accession>
<dbReference type="PANTHER" id="PTHR31529">
    <property type="entry name" value="LOB DOMAIN CONTAINING PROTEIN"/>
    <property type="match status" value="1"/>
</dbReference>
<dbReference type="HOGENOM" id="CLU_058353_3_1_1"/>
<sequence>MSSSSSSSVSGSPCGACKFLRRKCAKGCVFAPYFCHEQGASHFAAIHKVFGASNASKLLSQLPTSDRCEAAITISYEAQARLQDPIYGCVSHIFALQQQVVNLQAQLEILKQQVAQSMTFADSPSSENPNSFYGDTTKTTSYHHDHQNIYHHHDQSHLVNQIGSLGTGQHGDAMANSYPSQNSSGFGEFSIYPELEQHLNTFNQDHLKELQSANFGYISFS</sequence>
<evidence type="ECO:0000256" key="1">
    <source>
        <dbReference type="ARBA" id="ARBA00005474"/>
    </source>
</evidence>
<comment type="similarity">
    <text evidence="1">Belongs to the LOB domain-containing protein family.</text>
</comment>
<dbReference type="KEGG" id="boe:106311000"/>
<dbReference type="EnsemblPlants" id="Bo8g092560.1">
    <property type="protein sequence ID" value="Bo8g092560.1"/>
    <property type="gene ID" value="Bo8g092560"/>
</dbReference>
<reference evidence="3 4" key="1">
    <citation type="journal article" date="2014" name="Genome Biol.">
        <title>Transcriptome and methylome profiling reveals relics of genome dominance in the mesopolyploid Brassica oleracea.</title>
        <authorList>
            <person name="Parkin I.A."/>
            <person name="Koh C."/>
            <person name="Tang H."/>
            <person name="Robinson S.J."/>
            <person name="Kagale S."/>
            <person name="Clarke W.E."/>
            <person name="Town C.D."/>
            <person name="Nixon J."/>
            <person name="Krishnakumar V."/>
            <person name="Bidwell S.L."/>
            <person name="Denoeud F."/>
            <person name="Belcram H."/>
            <person name="Links M.G."/>
            <person name="Just J."/>
            <person name="Clarke C."/>
            <person name="Bender T."/>
            <person name="Huebert T."/>
            <person name="Mason A.S."/>
            <person name="Pires J.C."/>
            <person name="Barker G."/>
            <person name="Moore J."/>
            <person name="Walley P.G."/>
            <person name="Manoli S."/>
            <person name="Batley J."/>
            <person name="Edwards D."/>
            <person name="Nelson M.N."/>
            <person name="Wang X."/>
            <person name="Paterson A.H."/>
            <person name="King G."/>
            <person name="Bancroft I."/>
            <person name="Chalhoub B."/>
            <person name="Sharpe A.G."/>
        </authorList>
    </citation>
    <scope>NUCLEOTIDE SEQUENCE</scope>
    <source>
        <strain evidence="3 4">cv. TO1000</strain>
    </source>
</reference>
<protein>
    <recommendedName>
        <fullName evidence="2">LOB domain-containing protein</fullName>
    </recommendedName>
</protein>
<name>A0A0D3DU53_BRAOL</name>
<dbReference type="GO" id="GO:0010311">
    <property type="term" value="P:lateral root formation"/>
    <property type="evidence" value="ECO:0007669"/>
    <property type="project" value="EnsemblPlants"/>
</dbReference>
<dbReference type="PANTHER" id="PTHR31529:SF57">
    <property type="entry name" value="LOB DOMAIN-CONTAINING PROTEIN 29"/>
    <property type="match status" value="1"/>
</dbReference>
<proteinExistence type="inferred from homology"/>
<organism evidence="3 4">
    <name type="scientific">Brassica oleracea var. oleracea</name>
    <dbReference type="NCBI Taxonomy" id="109376"/>
    <lineage>
        <taxon>Eukaryota</taxon>
        <taxon>Viridiplantae</taxon>
        <taxon>Streptophyta</taxon>
        <taxon>Embryophyta</taxon>
        <taxon>Tracheophyta</taxon>
        <taxon>Spermatophyta</taxon>
        <taxon>Magnoliopsida</taxon>
        <taxon>eudicotyledons</taxon>
        <taxon>Gunneridae</taxon>
        <taxon>Pentapetalae</taxon>
        <taxon>rosids</taxon>
        <taxon>malvids</taxon>
        <taxon>Brassicales</taxon>
        <taxon>Brassicaceae</taxon>
        <taxon>Brassiceae</taxon>
        <taxon>Brassica</taxon>
    </lineage>
</organism>
<dbReference type="RefSeq" id="XP_013603684.1">
    <property type="nucleotide sequence ID" value="XM_013748230.1"/>
</dbReference>
<dbReference type="OrthoDB" id="668748at2759"/>
<dbReference type="PROSITE" id="PS50891">
    <property type="entry name" value="LOB"/>
    <property type="match status" value="1"/>
</dbReference>
<feature type="domain" description="LOB" evidence="2">
    <location>
        <begin position="12"/>
        <end position="114"/>
    </location>
</feature>
<evidence type="ECO:0000259" key="2">
    <source>
        <dbReference type="PROSITE" id="PS50891"/>
    </source>
</evidence>
<dbReference type="OMA" id="GQHGDAM"/>
<dbReference type="InterPro" id="IPR004883">
    <property type="entry name" value="LOB"/>
</dbReference>
<reference evidence="3" key="2">
    <citation type="submission" date="2015-03" db="UniProtKB">
        <authorList>
            <consortium name="EnsemblPlants"/>
        </authorList>
    </citation>
    <scope>IDENTIFICATION</scope>
</reference>
<dbReference type="Gramene" id="Bo8g092560.1">
    <property type="protein sequence ID" value="Bo8g092560.1"/>
    <property type="gene ID" value="Bo8g092560"/>
</dbReference>
<dbReference type="SMR" id="A0A0D3DU53"/>
<dbReference type="AlphaFoldDB" id="A0A0D3DU53"/>
<keyword evidence="4" id="KW-1185">Reference proteome</keyword>
<dbReference type="GO" id="GO:0009755">
    <property type="term" value="P:hormone-mediated signaling pathway"/>
    <property type="evidence" value="ECO:0007669"/>
    <property type="project" value="TreeGrafter"/>
</dbReference>
<dbReference type="RefSeq" id="XP_013603683.1">
    <property type="nucleotide sequence ID" value="XM_013748229.1"/>
</dbReference>
<dbReference type="GO" id="GO:1990110">
    <property type="term" value="P:callus formation"/>
    <property type="evidence" value="ECO:0007669"/>
    <property type="project" value="EnsemblPlants"/>
</dbReference>
<dbReference type="GO" id="GO:0001216">
    <property type="term" value="F:DNA-binding transcription activator activity"/>
    <property type="evidence" value="ECO:0007669"/>
    <property type="project" value="EnsemblPlants"/>
</dbReference>
<evidence type="ECO:0000313" key="3">
    <source>
        <dbReference type="EnsemblPlants" id="Bo8g092560.1"/>
    </source>
</evidence>
<dbReference type="GeneID" id="106311000"/>
<dbReference type="eggNOG" id="ENOG502QUV3">
    <property type="taxonomic scope" value="Eukaryota"/>
</dbReference>